<gene>
    <name evidence="9" type="ORF">IF1G_08637</name>
</gene>
<reference evidence="9 10" key="1">
    <citation type="journal article" date="2019" name="Appl. Microbiol. Biotechnol.">
        <title>Genome sequence of Isaria javanica and comparative genome analysis insights into family S53 peptidase evolution in fungal entomopathogens.</title>
        <authorList>
            <person name="Lin R."/>
            <person name="Zhang X."/>
            <person name="Xin B."/>
            <person name="Zou M."/>
            <person name="Gao Y."/>
            <person name="Qin F."/>
            <person name="Hu Q."/>
            <person name="Xie B."/>
            <person name="Cheng X."/>
        </authorList>
    </citation>
    <scope>NUCLEOTIDE SEQUENCE [LARGE SCALE GENOMIC DNA]</scope>
    <source>
        <strain evidence="9 10">IJ1G</strain>
    </source>
</reference>
<dbReference type="STRING" id="43265.A0A545UTC1"/>
<dbReference type="PANTHER" id="PTHR24305:SF223">
    <property type="entry name" value="CYTOCHROME P450-DIT2"/>
    <property type="match status" value="1"/>
</dbReference>
<dbReference type="Proteomes" id="UP000315783">
    <property type="component" value="Unassembled WGS sequence"/>
</dbReference>
<dbReference type="EMBL" id="SPUK01000014">
    <property type="protein sequence ID" value="TQV92713.1"/>
    <property type="molecule type" value="Genomic_DNA"/>
</dbReference>
<protein>
    <submittedName>
        <fullName evidence="9">Cytochrome P450</fullName>
    </submittedName>
</protein>
<dbReference type="GO" id="GO:0004497">
    <property type="term" value="F:monooxygenase activity"/>
    <property type="evidence" value="ECO:0007669"/>
    <property type="project" value="UniProtKB-KW"/>
</dbReference>
<evidence type="ECO:0000313" key="10">
    <source>
        <dbReference type="Proteomes" id="UP000315783"/>
    </source>
</evidence>
<keyword evidence="6" id="KW-0560">Oxidoreductase</keyword>
<evidence type="ECO:0000256" key="7">
    <source>
        <dbReference type="PIRSR" id="PIRSR602403-1"/>
    </source>
</evidence>
<evidence type="ECO:0000256" key="5">
    <source>
        <dbReference type="ARBA" id="ARBA00023004"/>
    </source>
</evidence>
<proteinExistence type="inferred from homology"/>
<feature type="binding site" description="axial binding residue" evidence="7">
    <location>
        <position position="437"/>
    </location>
    <ligand>
        <name>heme</name>
        <dbReference type="ChEBI" id="CHEBI:30413"/>
    </ligand>
    <ligandPart>
        <name>Fe</name>
        <dbReference type="ChEBI" id="CHEBI:18248"/>
    </ligandPart>
</feature>
<organism evidence="9 10">
    <name type="scientific">Cordyceps javanica</name>
    <dbReference type="NCBI Taxonomy" id="43265"/>
    <lineage>
        <taxon>Eukaryota</taxon>
        <taxon>Fungi</taxon>
        <taxon>Dikarya</taxon>
        <taxon>Ascomycota</taxon>
        <taxon>Pezizomycotina</taxon>
        <taxon>Sordariomycetes</taxon>
        <taxon>Hypocreomycetidae</taxon>
        <taxon>Hypocreales</taxon>
        <taxon>Cordycipitaceae</taxon>
        <taxon>Cordyceps</taxon>
    </lineage>
</organism>
<keyword evidence="3 7" id="KW-0349">Heme</keyword>
<comment type="cofactor">
    <cofactor evidence="1 7">
        <name>heme</name>
        <dbReference type="ChEBI" id="CHEBI:30413"/>
    </cofactor>
</comment>
<dbReference type="InterPro" id="IPR036396">
    <property type="entry name" value="Cyt_P450_sf"/>
</dbReference>
<keyword evidence="10" id="KW-1185">Reference proteome</keyword>
<dbReference type="Gene3D" id="1.10.630.10">
    <property type="entry name" value="Cytochrome P450"/>
    <property type="match status" value="1"/>
</dbReference>
<keyword evidence="6" id="KW-0503">Monooxygenase</keyword>
<name>A0A545UTC1_9HYPO</name>
<evidence type="ECO:0000313" key="9">
    <source>
        <dbReference type="EMBL" id="TQV92713.1"/>
    </source>
</evidence>
<evidence type="ECO:0000256" key="8">
    <source>
        <dbReference type="SAM" id="SignalP"/>
    </source>
</evidence>
<dbReference type="InterPro" id="IPR001128">
    <property type="entry name" value="Cyt_P450"/>
</dbReference>
<dbReference type="InterPro" id="IPR002403">
    <property type="entry name" value="Cyt_P450_E_grp-IV"/>
</dbReference>
<dbReference type="PRINTS" id="PR00385">
    <property type="entry name" value="P450"/>
</dbReference>
<evidence type="ECO:0000256" key="6">
    <source>
        <dbReference type="ARBA" id="ARBA00023033"/>
    </source>
</evidence>
<dbReference type="OrthoDB" id="1470350at2759"/>
<dbReference type="InterPro" id="IPR050121">
    <property type="entry name" value="Cytochrome_P450_monoxygenase"/>
</dbReference>
<dbReference type="AlphaFoldDB" id="A0A545UTC1"/>
<keyword evidence="4 7" id="KW-0479">Metal-binding</keyword>
<evidence type="ECO:0000256" key="2">
    <source>
        <dbReference type="ARBA" id="ARBA00010617"/>
    </source>
</evidence>
<feature type="chain" id="PRO_5022044564" evidence="8">
    <location>
        <begin position="21"/>
        <end position="489"/>
    </location>
</feature>
<accession>A0A545UTC1</accession>
<evidence type="ECO:0000256" key="3">
    <source>
        <dbReference type="ARBA" id="ARBA00022617"/>
    </source>
</evidence>
<dbReference type="PRINTS" id="PR00465">
    <property type="entry name" value="EP450IV"/>
</dbReference>
<dbReference type="GO" id="GO:0016705">
    <property type="term" value="F:oxidoreductase activity, acting on paired donors, with incorporation or reduction of molecular oxygen"/>
    <property type="evidence" value="ECO:0007669"/>
    <property type="project" value="InterPro"/>
</dbReference>
<sequence length="489" mass="56092">MVVLFLVAIIFLAILRVALRSDQLPRNIPRIPKWLSIYANYSGMPRITFFNTHVRELAEERGAVLLWHIETWSVNITEPEYLLQVFRSEKIFAKAGSYQKFPWGVAGAVFGENIIDSTGQTWKQQRDVLQPAIKRHFNIDYMKQKSLELRARLWQQHKAQNIDSVRGVKIDELVKQWALSICCHYFMGIDIEASPETNHRLLRLLMDHHIAEPPGIIHLFPVLQRVPWLTPPTRKAFRLVDEFEKAVLELARLADHRDTDRNSIMGRLKSALGEGTISEFQYRSNLKQMLLAGHEEVESVLLSALVAMAKNPQLQSALQAEMSSLSPSTYTPPDLDKLPMLLAVILETLRLYPPFPWLVNRRTTQRVCLGGSIVLPAGTVVGWNSYAVHTDARTWGPDALEFRPGRWGTQIAEINALFRLKQARATFIPFSTHSRMCLGMQFALMQLKIGLYELLRELRWSVSDETTKLRKGPLLIPEHTRFHLAVRKL</sequence>
<comment type="similarity">
    <text evidence="2">Belongs to the cytochrome P450 family.</text>
</comment>
<dbReference type="SUPFAM" id="SSF48264">
    <property type="entry name" value="Cytochrome P450"/>
    <property type="match status" value="1"/>
</dbReference>
<dbReference type="Pfam" id="PF00067">
    <property type="entry name" value="p450"/>
    <property type="match status" value="1"/>
</dbReference>
<evidence type="ECO:0000256" key="4">
    <source>
        <dbReference type="ARBA" id="ARBA00022723"/>
    </source>
</evidence>
<dbReference type="GO" id="GO:0020037">
    <property type="term" value="F:heme binding"/>
    <property type="evidence" value="ECO:0007669"/>
    <property type="project" value="InterPro"/>
</dbReference>
<dbReference type="PANTHER" id="PTHR24305">
    <property type="entry name" value="CYTOCHROME P450"/>
    <property type="match status" value="1"/>
</dbReference>
<evidence type="ECO:0000256" key="1">
    <source>
        <dbReference type="ARBA" id="ARBA00001971"/>
    </source>
</evidence>
<feature type="signal peptide" evidence="8">
    <location>
        <begin position="1"/>
        <end position="20"/>
    </location>
</feature>
<dbReference type="GO" id="GO:0005506">
    <property type="term" value="F:iron ion binding"/>
    <property type="evidence" value="ECO:0007669"/>
    <property type="project" value="InterPro"/>
</dbReference>
<dbReference type="CDD" id="cd11070">
    <property type="entry name" value="CYP56-like"/>
    <property type="match status" value="1"/>
</dbReference>
<keyword evidence="5 7" id="KW-0408">Iron</keyword>
<comment type="caution">
    <text evidence="9">The sequence shown here is derived from an EMBL/GenBank/DDBJ whole genome shotgun (WGS) entry which is preliminary data.</text>
</comment>
<keyword evidence="8" id="KW-0732">Signal</keyword>